<sequence>MIMKQIALILITILILTAKGNAQVKIPQKINDEFAYWIVENYKHGDMNTQIFIINILSEKGIEMNKIGGIIQSIGYNQKNRNLLLEAFHDRLGNEPEYLYKNLVSIGISATSSKYLTDYITKEKYKPQKATNKIPK</sequence>
<dbReference type="EMBL" id="CP017479">
    <property type="protein sequence ID" value="AOW10351.1"/>
    <property type="molecule type" value="Genomic_DNA"/>
</dbReference>
<proteinExistence type="predicted"/>
<protein>
    <recommendedName>
        <fullName evidence="3">DUF4476 domain-containing protein</fullName>
    </recommendedName>
</protein>
<dbReference type="Proteomes" id="UP000175968">
    <property type="component" value="Chromosome"/>
</dbReference>
<accession>A0AAC9I4N8</accession>
<name>A0AAC9I4N8_9FLAO</name>
<reference evidence="1 2" key="1">
    <citation type="submission" date="2016-10" db="EMBL/GenBank/DDBJ databases">
        <title>Flavobacterium gilvum sp. nov., isolated from stream water.</title>
        <authorList>
            <person name="Shin S.-K."/>
            <person name="Cho Y.-J."/>
            <person name="Yi H."/>
        </authorList>
    </citation>
    <scope>NUCLEOTIDE SEQUENCE [LARGE SCALE GENOMIC DNA]</scope>
    <source>
        <strain evidence="1 2">EM1308</strain>
    </source>
</reference>
<evidence type="ECO:0000313" key="1">
    <source>
        <dbReference type="EMBL" id="AOW10351.1"/>
    </source>
</evidence>
<dbReference type="AlphaFoldDB" id="A0AAC9I4N8"/>
<organism evidence="1 2">
    <name type="scientific">Flavobacterium gilvum</name>
    <dbReference type="NCBI Taxonomy" id="1492737"/>
    <lineage>
        <taxon>Bacteria</taxon>
        <taxon>Pseudomonadati</taxon>
        <taxon>Bacteroidota</taxon>
        <taxon>Flavobacteriia</taxon>
        <taxon>Flavobacteriales</taxon>
        <taxon>Flavobacteriaceae</taxon>
        <taxon>Flavobacterium</taxon>
    </lineage>
</organism>
<evidence type="ECO:0008006" key="3">
    <source>
        <dbReference type="Google" id="ProtNLM"/>
    </source>
</evidence>
<gene>
    <name evidence="1" type="ORF">EM308_13030</name>
</gene>
<keyword evidence="2" id="KW-1185">Reference proteome</keyword>
<evidence type="ECO:0000313" key="2">
    <source>
        <dbReference type="Proteomes" id="UP000175968"/>
    </source>
</evidence>
<dbReference type="KEGG" id="fgl:EM308_13030"/>